<protein>
    <recommendedName>
        <fullName evidence="4">Tektin</fullName>
    </recommendedName>
</protein>
<dbReference type="PANTHER" id="PTHR19960">
    <property type="entry name" value="TEKTIN"/>
    <property type="match status" value="1"/>
</dbReference>
<evidence type="ECO:0000256" key="6">
    <source>
        <dbReference type="SAM" id="MobiDB-lite"/>
    </source>
</evidence>
<feature type="region of interest" description="Disordered" evidence="6">
    <location>
        <begin position="79"/>
        <end position="98"/>
    </location>
</feature>
<evidence type="ECO:0000313" key="7">
    <source>
        <dbReference type="EMBL" id="MBN3281774.1"/>
    </source>
</evidence>
<reference evidence="7" key="1">
    <citation type="journal article" date="2021" name="Cell">
        <title>Tracing the genetic footprints of vertebrate landing in non-teleost ray-finned fishes.</title>
        <authorList>
            <person name="Bi X."/>
            <person name="Wang K."/>
            <person name="Yang L."/>
            <person name="Pan H."/>
            <person name="Jiang H."/>
            <person name="Wei Q."/>
            <person name="Fang M."/>
            <person name="Yu H."/>
            <person name="Zhu C."/>
            <person name="Cai Y."/>
            <person name="He Y."/>
            <person name="Gan X."/>
            <person name="Zeng H."/>
            <person name="Yu D."/>
            <person name="Zhu Y."/>
            <person name="Jiang H."/>
            <person name="Qiu Q."/>
            <person name="Yang H."/>
            <person name="Zhang Y.E."/>
            <person name="Wang W."/>
            <person name="Zhu M."/>
            <person name="He S."/>
            <person name="Zhang G."/>
        </authorList>
    </citation>
    <scope>NUCLEOTIDE SEQUENCE</scope>
    <source>
        <strain evidence="7">Pddl_001</strain>
    </source>
</reference>
<keyword evidence="2" id="KW-0963">Cytoplasm</keyword>
<dbReference type="InterPro" id="IPR000435">
    <property type="entry name" value="Tektins"/>
</dbReference>
<keyword evidence="4" id="KW-0966">Cell projection</keyword>
<evidence type="ECO:0000256" key="2">
    <source>
        <dbReference type="ARBA" id="ARBA00022490"/>
    </source>
</evidence>
<dbReference type="EMBL" id="JAAWVQ010111796">
    <property type="protein sequence ID" value="MBN3281774.1"/>
    <property type="molecule type" value="Genomic_DNA"/>
</dbReference>
<comment type="subcellular location">
    <subcellularLocation>
        <location evidence="4">Cytoplasm</location>
        <location evidence="4">Cytoskeleton</location>
        <location evidence="4">Cilium axoneme</location>
    </subcellularLocation>
</comment>
<accession>A0ABS2Y5Q5</accession>
<evidence type="ECO:0000256" key="5">
    <source>
        <dbReference type="SAM" id="Coils"/>
    </source>
</evidence>
<feature type="region of interest" description="Disordered" evidence="6">
    <location>
        <begin position="1"/>
        <end position="23"/>
    </location>
</feature>
<evidence type="ECO:0000256" key="4">
    <source>
        <dbReference type="RuleBase" id="RU367040"/>
    </source>
</evidence>
<dbReference type="PRINTS" id="PR00511">
    <property type="entry name" value="TEKTIN"/>
</dbReference>
<evidence type="ECO:0000256" key="1">
    <source>
        <dbReference type="ARBA" id="ARBA00007209"/>
    </source>
</evidence>
<keyword evidence="3 5" id="KW-0175">Coiled coil</keyword>
<dbReference type="Pfam" id="PF03148">
    <property type="entry name" value="Tektin"/>
    <property type="match status" value="2"/>
</dbReference>
<feature type="non-terminal residue" evidence="7">
    <location>
        <position position="448"/>
    </location>
</feature>
<dbReference type="PANTHER" id="PTHR19960:SF12">
    <property type="entry name" value="TEKTIN-4"/>
    <property type="match status" value="1"/>
</dbReference>
<keyword evidence="4" id="KW-0969">Cilium</keyword>
<feature type="coiled-coil region" evidence="5">
    <location>
        <begin position="383"/>
        <end position="417"/>
    </location>
</feature>
<dbReference type="Proteomes" id="UP001166093">
    <property type="component" value="Unassembled WGS sequence"/>
</dbReference>
<keyword evidence="8" id="KW-1185">Reference proteome</keyword>
<feature type="non-terminal residue" evidence="7">
    <location>
        <position position="1"/>
    </location>
</feature>
<sequence>MSAQVLVSRPRFDTQAMSGEQHPKTKEVAVNTGMFSSSGLATAGYRTAKYTTEEWFQNNQSKYFQAFADRDNAENIRHQSKKMSSETEATTMRAQSDSTKKLGERLQDIFFWKSELQREIEDLTSETDLLLGQKTRLEKALDATEIPQAIATDNLQCRERHTVHCTAFVYFIYIKYTKMYYLNLIQSVQELLKRTLDQAINQIRSNREAKQTLELDWSDKYEAYNIDDQCGRYNNQSTEIQSHMNSAKFQDHISHPETWTEFTRQNIGNAVHERLTSIDLRGLIDKVIQDTADDLRDQCAAVDRALAKRCEEMNAAKVKMEQHLDSILNQIGAQEKNIAALHQAIKDKEAPMKVAQTRLYDRSSRPNMELCRDHVQLRMVNEVGEITESIESLQRKYEEAQQSLSNMEDTRMMLEKEICNKEHSLFIDREKCMTHRTRYPTVIRLTGY</sequence>
<evidence type="ECO:0000256" key="3">
    <source>
        <dbReference type="ARBA" id="ARBA00023054"/>
    </source>
</evidence>
<feature type="compositionally biased region" description="Polar residues" evidence="6">
    <location>
        <begin position="86"/>
        <end position="97"/>
    </location>
</feature>
<gene>
    <name evidence="7" type="primary">Tekt4</name>
    <name evidence="7" type="ORF">GTO93_0015280</name>
</gene>
<comment type="caution">
    <text evidence="7">The sequence shown here is derived from an EMBL/GenBank/DDBJ whole genome shotgun (WGS) entry which is preliminary data.</text>
</comment>
<comment type="similarity">
    <text evidence="1 4">Belongs to the tektin family.</text>
</comment>
<evidence type="ECO:0000313" key="8">
    <source>
        <dbReference type="Proteomes" id="UP001166093"/>
    </source>
</evidence>
<name>A0ABS2Y5Q5_POLSP</name>
<organism evidence="7 8">
    <name type="scientific">Polyodon spathula</name>
    <name type="common">North American paddlefish</name>
    <name type="synonym">Squalus spathula</name>
    <dbReference type="NCBI Taxonomy" id="7913"/>
    <lineage>
        <taxon>Eukaryota</taxon>
        <taxon>Metazoa</taxon>
        <taxon>Chordata</taxon>
        <taxon>Craniata</taxon>
        <taxon>Vertebrata</taxon>
        <taxon>Euteleostomi</taxon>
        <taxon>Actinopterygii</taxon>
        <taxon>Chondrostei</taxon>
        <taxon>Acipenseriformes</taxon>
        <taxon>Polyodontidae</taxon>
        <taxon>Polyodon</taxon>
    </lineage>
</organism>
<dbReference type="InterPro" id="IPR048256">
    <property type="entry name" value="Tektin-like"/>
</dbReference>
<proteinExistence type="inferred from homology"/>
<keyword evidence="4" id="KW-0282">Flagellum</keyword>